<accession>A0A518DE35</accession>
<dbReference type="InterPro" id="IPR017850">
    <property type="entry name" value="Alkaline_phosphatase_core_sf"/>
</dbReference>
<organism evidence="1 2">
    <name type="scientific">Pirellulimonas nuda</name>
    <dbReference type="NCBI Taxonomy" id="2528009"/>
    <lineage>
        <taxon>Bacteria</taxon>
        <taxon>Pseudomonadati</taxon>
        <taxon>Planctomycetota</taxon>
        <taxon>Planctomycetia</taxon>
        <taxon>Pirellulales</taxon>
        <taxon>Lacipirellulaceae</taxon>
        <taxon>Pirellulimonas</taxon>
    </lineage>
</organism>
<evidence type="ECO:0008006" key="3">
    <source>
        <dbReference type="Google" id="ProtNLM"/>
    </source>
</evidence>
<reference evidence="1 2" key="1">
    <citation type="submission" date="2019-02" db="EMBL/GenBank/DDBJ databases">
        <title>Deep-cultivation of Planctomycetes and their phenomic and genomic characterization uncovers novel biology.</title>
        <authorList>
            <person name="Wiegand S."/>
            <person name="Jogler M."/>
            <person name="Boedeker C."/>
            <person name="Pinto D."/>
            <person name="Vollmers J."/>
            <person name="Rivas-Marin E."/>
            <person name="Kohn T."/>
            <person name="Peeters S.H."/>
            <person name="Heuer A."/>
            <person name="Rast P."/>
            <person name="Oberbeckmann S."/>
            <person name="Bunk B."/>
            <person name="Jeske O."/>
            <person name="Meyerdierks A."/>
            <person name="Storesund J.E."/>
            <person name="Kallscheuer N."/>
            <person name="Luecker S."/>
            <person name="Lage O.M."/>
            <person name="Pohl T."/>
            <person name="Merkel B.J."/>
            <person name="Hornburger P."/>
            <person name="Mueller R.-W."/>
            <person name="Bruemmer F."/>
            <person name="Labrenz M."/>
            <person name="Spormann A.M."/>
            <person name="Op den Camp H."/>
            <person name="Overmann J."/>
            <person name="Amann R."/>
            <person name="Jetten M.S.M."/>
            <person name="Mascher T."/>
            <person name="Medema M.H."/>
            <person name="Devos D.P."/>
            <person name="Kaster A.-K."/>
            <person name="Ovreas L."/>
            <person name="Rohde M."/>
            <person name="Galperin M.Y."/>
            <person name="Jogler C."/>
        </authorList>
    </citation>
    <scope>NUCLEOTIDE SEQUENCE [LARGE SCALE GENOMIC DNA]</scope>
    <source>
        <strain evidence="1 2">Pla175</strain>
    </source>
</reference>
<dbReference type="PANTHER" id="PTHR43737:SF1">
    <property type="entry name" value="DUF1501 DOMAIN-CONTAINING PROTEIN"/>
    <property type="match status" value="1"/>
</dbReference>
<dbReference type="Pfam" id="PF07394">
    <property type="entry name" value="DUF1501"/>
    <property type="match status" value="1"/>
</dbReference>
<name>A0A518DE35_9BACT</name>
<proteinExistence type="predicted"/>
<keyword evidence="2" id="KW-1185">Reference proteome</keyword>
<sequence>MREPIALESKLALNRRHFFGKASRGIGAAALASLLSADQWGGCALAAAPGASGSPGPPRPHFAPKAKRMIYLFQSGAPSQQDLFDRKPLLNRYFGEELGDHVEMNQRVTGMTMNQKRFPIAGTKYKFRRDPHSGTEISELLPYTREVSQEFCLIRSMHTEAINHDPAITFFQTGSQIPGRPSIGSWLSYGLGSENDDLPGFVAMVSRGTGRPNCQPLYDRLWGAGFLPTQYAGVKFMSVGDPVLFLSNPAGWSSAAQRRMLDDLARLNEEKLAEFGDPEINTRIKQYELAYRMQTSVPELTDFSDEPQHVLDMYGPNVQQRGSYAYNCLMARRLAERDVRFIQLFHMGWDQHFTLPEQLPGQCHDTDQPSAALIKDLKSRGLLDDTLVVWGGEFGRTSYCQGALTHDNYGRDHHPRCFSLWAAGGGIKRGVTYGATDDFSYNVVENGVHVHDLHATLLHQMGIDHERLTYKFQGRQFRLTDVHGHVVKDILA</sequence>
<dbReference type="PANTHER" id="PTHR43737">
    <property type="entry name" value="BLL7424 PROTEIN"/>
    <property type="match status" value="1"/>
</dbReference>
<dbReference type="EMBL" id="CP036291">
    <property type="protein sequence ID" value="QDU89754.1"/>
    <property type="molecule type" value="Genomic_DNA"/>
</dbReference>
<dbReference type="OrthoDB" id="127333at2"/>
<evidence type="ECO:0000313" key="1">
    <source>
        <dbReference type="EMBL" id="QDU89754.1"/>
    </source>
</evidence>
<dbReference type="AlphaFoldDB" id="A0A518DE35"/>
<protein>
    <recommendedName>
        <fullName evidence="3">Sulfatase</fullName>
    </recommendedName>
</protein>
<dbReference type="Proteomes" id="UP000317429">
    <property type="component" value="Chromosome"/>
</dbReference>
<dbReference type="SUPFAM" id="SSF53649">
    <property type="entry name" value="Alkaline phosphatase-like"/>
    <property type="match status" value="1"/>
</dbReference>
<evidence type="ECO:0000313" key="2">
    <source>
        <dbReference type="Proteomes" id="UP000317429"/>
    </source>
</evidence>
<dbReference type="RefSeq" id="WP_145286890.1">
    <property type="nucleotide sequence ID" value="NZ_CP036291.1"/>
</dbReference>
<gene>
    <name evidence="1" type="ORF">Pla175_31490</name>
</gene>
<dbReference type="InterPro" id="IPR006311">
    <property type="entry name" value="TAT_signal"/>
</dbReference>
<dbReference type="InterPro" id="IPR010869">
    <property type="entry name" value="DUF1501"/>
</dbReference>
<dbReference type="KEGG" id="pnd:Pla175_31490"/>
<dbReference type="PROSITE" id="PS51318">
    <property type="entry name" value="TAT"/>
    <property type="match status" value="1"/>
</dbReference>
<dbReference type="Gene3D" id="3.40.720.10">
    <property type="entry name" value="Alkaline Phosphatase, subunit A"/>
    <property type="match status" value="1"/>
</dbReference>